<dbReference type="AlphaFoldDB" id="D9QHE0"/>
<dbReference type="KEGG" id="bsb:Bresu_1795"/>
<dbReference type="EMBL" id="CP002102">
    <property type="protein sequence ID" value="ADL01106.1"/>
    <property type="molecule type" value="Genomic_DNA"/>
</dbReference>
<proteinExistence type="predicted"/>
<protein>
    <submittedName>
        <fullName evidence="1">Uncharacterized protein</fullName>
    </submittedName>
</protein>
<sequence length="108" mass="10931">MRSIRVASLMKALATGLVVVLTVLPALAIAARPARPFEAAAVFPPWWDAARVRAAVAPVGEISATGRMATVVTVIGGTDVAAGLRAAGAWFILNPALIGCAVRPGATS</sequence>
<accession>D9QHE0</accession>
<evidence type="ECO:0000313" key="2">
    <source>
        <dbReference type="Proteomes" id="UP000002696"/>
    </source>
</evidence>
<keyword evidence="2" id="KW-1185">Reference proteome</keyword>
<dbReference type="InParanoid" id="D9QHE0"/>
<name>D9QHE0_BRESC</name>
<dbReference type="HOGENOM" id="CLU_2022556_0_0_5"/>
<evidence type="ECO:0000313" key="1">
    <source>
        <dbReference type="EMBL" id="ADL01106.1"/>
    </source>
</evidence>
<dbReference type="RefSeq" id="WP_013269207.1">
    <property type="nucleotide sequence ID" value="NC_014375.1"/>
</dbReference>
<dbReference type="eggNOG" id="ENOG5033JIQ">
    <property type="taxonomic scope" value="Bacteria"/>
</dbReference>
<reference evidence="2" key="1">
    <citation type="journal article" date="2011" name="J. Bacteriol.">
        <title>Genome sequences of eight morphologically diverse alphaproteobacteria.</title>
        <authorList>
            <consortium name="US DOE Joint Genome Institute"/>
            <person name="Brown P.J."/>
            <person name="Kysela D.T."/>
            <person name="Buechlein A."/>
            <person name="Hemmerich C."/>
            <person name="Brun Y.V."/>
        </authorList>
    </citation>
    <scope>NUCLEOTIDE SEQUENCE [LARGE SCALE GENOMIC DNA]</scope>
    <source>
        <strain evidence="2">ATCC 15264 / DSM 4735 / LMG 14903 / NBRC 16000 / CB 81</strain>
    </source>
</reference>
<dbReference type="Proteomes" id="UP000002696">
    <property type="component" value="Chromosome"/>
</dbReference>
<organism evidence="1 2">
    <name type="scientific">Brevundimonas subvibrioides (strain ATCC 15264 / DSM 4735 / LMG 14903 / NBRC 16000 / CB 81)</name>
    <name type="common">Caulobacter subvibrioides</name>
    <dbReference type="NCBI Taxonomy" id="633149"/>
    <lineage>
        <taxon>Bacteria</taxon>
        <taxon>Pseudomonadati</taxon>
        <taxon>Pseudomonadota</taxon>
        <taxon>Alphaproteobacteria</taxon>
        <taxon>Caulobacterales</taxon>
        <taxon>Caulobacteraceae</taxon>
        <taxon>Brevundimonas</taxon>
    </lineage>
</organism>
<gene>
    <name evidence="1" type="ordered locus">Bresu_1795</name>
</gene>
<dbReference type="STRING" id="633149.Bresu_1795"/>